<comment type="caution">
    <text evidence="2">The sequence shown here is derived from an EMBL/GenBank/DDBJ whole genome shotgun (WGS) entry which is preliminary data.</text>
</comment>
<name>A0AAN8QJ90_9TELE</name>
<dbReference type="AlphaFoldDB" id="A0AAN8QJ90"/>
<keyword evidence="1" id="KW-0812">Transmembrane</keyword>
<evidence type="ECO:0000256" key="1">
    <source>
        <dbReference type="SAM" id="Phobius"/>
    </source>
</evidence>
<keyword evidence="1" id="KW-0472">Membrane</keyword>
<proteinExistence type="predicted"/>
<evidence type="ECO:0000313" key="2">
    <source>
        <dbReference type="EMBL" id="KAK6291397.1"/>
    </source>
</evidence>
<gene>
    <name evidence="2" type="ORF">J4Q44_G00381630</name>
</gene>
<dbReference type="Proteomes" id="UP001356427">
    <property type="component" value="Unassembled WGS sequence"/>
</dbReference>
<dbReference type="EMBL" id="JAGTTL010000040">
    <property type="protein sequence ID" value="KAK6291397.1"/>
    <property type="molecule type" value="Genomic_DNA"/>
</dbReference>
<feature type="non-terminal residue" evidence="2">
    <location>
        <position position="79"/>
    </location>
</feature>
<accession>A0AAN8QJ90</accession>
<organism evidence="2 3">
    <name type="scientific">Coregonus suidteri</name>
    <dbReference type="NCBI Taxonomy" id="861788"/>
    <lineage>
        <taxon>Eukaryota</taxon>
        <taxon>Metazoa</taxon>
        <taxon>Chordata</taxon>
        <taxon>Craniata</taxon>
        <taxon>Vertebrata</taxon>
        <taxon>Euteleostomi</taxon>
        <taxon>Actinopterygii</taxon>
        <taxon>Neopterygii</taxon>
        <taxon>Teleostei</taxon>
        <taxon>Protacanthopterygii</taxon>
        <taxon>Salmoniformes</taxon>
        <taxon>Salmonidae</taxon>
        <taxon>Coregoninae</taxon>
        <taxon>Coregonus</taxon>
    </lineage>
</organism>
<evidence type="ECO:0000313" key="3">
    <source>
        <dbReference type="Proteomes" id="UP001356427"/>
    </source>
</evidence>
<keyword evidence="1" id="KW-1133">Transmembrane helix</keyword>
<feature type="transmembrane region" description="Helical" evidence="1">
    <location>
        <begin position="32"/>
        <end position="54"/>
    </location>
</feature>
<keyword evidence="3" id="KW-1185">Reference proteome</keyword>
<protein>
    <submittedName>
        <fullName evidence="2">Uncharacterized protein</fullName>
    </submittedName>
</protein>
<sequence>MKNFLQCVSKLLLVHFPQDVQCDLQSPLSGTALLLLIFSIHHFLILFWTLKAFWEFWTKNRLEHLQLVLHKCHNILFKQ</sequence>
<reference evidence="2 3" key="1">
    <citation type="submission" date="2021-04" db="EMBL/GenBank/DDBJ databases">
        <authorList>
            <person name="De Guttry C."/>
            <person name="Zahm M."/>
            <person name="Klopp C."/>
            <person name="Cabau C."/>
            <person name="Louis A."/>
            <person name="Berthelot C."/>
            <person name="Parey E."/>
            <person name="Roest Crollius H."/>
            <person name="Montfort J."/>
            <person name="Robinson-Rechavi M."/>
            <person name="Bucao C."/>
            <person name="Bouchez O."/>
            <person name="Gislard M."/>
            <person name="Lluch J."/>
            <person name="Milhes M."/>
            <person name="Lampietro C."/>
            <person name="Lopez Roques C."/>
            <person name="Donnadieu C."/>
            <person name="Braasch I."/>
            <person name="Desvignes T."/>
            <person name="Postlethwait J."/>
            <person name="Bobe J."/>
            <person name="Wedekind C."/>
            <person name="Guiguen Y."/>
        </authorList>
    </citation>
    <scope>NUCLEOTIDE SEQUENCE [LARGE SCALE GENOMIC DNA]</scope>
    <source>
        <strain evidence="2">Cs_M1</strain>
        <tissue evidence="2">Blood</tissue>
    </source>
</reference>